<dbReference type="Proteomes" id="UP000669317">
    <property type="component" value="Unassembled WGS sequence"/>
</dbReference>
<name>A0A2U3QCN2_9BRAD</name>
<proteinExistence type="predicted"/>
<accession>A0A4Q0QBW9</accession>
<gene>
    <name evidence="2" type="ORF">BRAD3257_8578</name>
    <name evidence="1" type="ORF">JWS04_15090</name>
</gene>
<dbReference type="OrthoDB" id="8244042at2"/>
<dbReference type="EMBL" id="LS398110">
    <property type="protein sequence ID" value="SPP99163.1"/>
    <property type="molecule type" value="Genomic_DNA"/>
</dbReference>
<accession>A0A2U3QCN2</accession>
<evidence type="ECO:0000313" key="3">
    <source>
        <dbReference type="Proteomes" id="UP000246085"/>
    </source>
</evidence>
<dbReference type="EMBL" id="JAGIKT010000030">
    <property type="protein sequence ID" value="MBP0112383.1"/>
    <property type="molecule type" value="Genomic_DNA"/>
</dbReference>
<sequence>MADRNTQEALAGAVDNVIALPLRQTSLVADIMRDCDSLRQAIVTMQQCLGALGDLIRNLDDRPEEAERLRAHMAELNELLSLRLDQLSLTERLLQEMVRRG</sequence>
<dbReference type="KEGG" id="bvz:BRAD3257_8578"/>
<reference evidence="2 3" key="1">
    <citation type="submission" date="2018-03" db="EMBL/GenBank/DDBJ databases">
        <authorList>
            <person name="Gully D."/>
        </authorList>
    </citation>
    <scope>NUCLEOTIDE SEQUENCE [LARGE SCALE GENOMIC DNA]</scope>
    <source>
        <strain evidence="2">ORS3257</strain>
    </source>
</reference>
<dbReference type="RefSeq" id="WP_122406040.1">
    <property type="nucleotide sequence ID" value="NZ_JAGIKT010000030.1"/>
</dbReference>
<evidence type="ECO:0000313" key="1">
    <source>
        <dbReference type="EMBL" id="MBP0112383.1"/>
    </source>
</evidence>
<keyword evidence="4" id="KW-1185">Reference proteome</keyword>
<evidence type="ECO:0000313" key="4">
    <source>
        <dbReference type="Proteomes" id="UP000669317"/>
    </source>
</evidence>
<evidence type="ECO:0000313" key="2">
    <source>
        <dbReference type="EMBL" id="SPP99163.1"/>
    </source>
</evidence>
<reference evidence="1 4" key="2">
    <citation type="submission" date="2021-03" db="EMBL/GenBank/DDBJ databases">
        <title>Genome Sequence of Bradyrhizobium vignae strain ISRA400.</title>
        <authorList>
            <person name="Tisa L.S."/>
            <person name="Svistoonoff S."/>
            <person name="Hocher V."/>
            <person name="Fall S."/>
            <person name="Zaiya A."/>
            <person name="Naing D."/>
            <person name="Niang N."/>
            <person name="Diouf A."/>
            <person name="Dasylva M.C."/>
            <person name="Toure O."/>
            <person name="Gueye M."/>
            <person name="Gully D."/>
            <person name="Tisseyre P."/>
            <person name="Simpson S."/>
            <person name="Morris K."/>
            <person name="Thomas W.K."/>
        </authorList>
    </citation>
    <scope>NUCLEOTIDE SEQUENCE [LARGE SCALE GENOMIC DNA]</scope>
    <source>
        <strain evidence="1 4">ISRA400</strain>
    </source>
</reference>
<dbReference type="AlphaFoldDB" id="A0A2U3QCN2"/>
<organism evidence="2 3">
    <name type="scientific">Bradyrhizobium vignae</name>
    <dbReference type="NCBI Taxonomy" id="1549949"/>
    <lineage>
        <taxon>Bacteria</taxon>
        <taxon>Pseudomonadati</taxon>
        <taxon>Pseudomonadota</taxon>
        <taxon>Alphaproteobacteria</taxon>
        <taxon>Hyphomicrobiales</taxon>
        <taxon>Nitrobacteraceae</taxon>
        <taxon>Bradyrhizobium</taxon>
    </lineage>
</organism>
<dbReference type="Proteomes" id="UP000246085">
    <property type="component" value="Chromosome BRAD3257"/>
</dbReference>
<protein>
    <submittedName>
        <fullName evidence="2">Uncharacterized protein</fullName>
    </submittedName>
</protein>